<comment type="similarity">
    <text evidence="1">Belongs to the LysR transcriptional regulatory family.</text>
</comment>
<dbReference type="PANTHER" id="PTHR30126:SF39">
    <property type="entry name" value="HTH-TYPE TRANSCRIPTIONAL REGULATOR CYSL"/>
    <property type="match status" value="1"/>
</dbReference>
<feature type="coiled-coil region" evidence="5">
    <location>
        <begin position="68"/>
        <end position="95"/>
    </location>
</feature>
<dbReference type="OrthoDB" id="9785745at2"/>
<comment type="caution">
    <text evidence="7">The sequence shown here is derived from an EMBL/GenBank/DDBJ whole genome shotgun (WGS) entry which is preliminary data.</text>
</comment>
<dbReference type="GO" id="GO:0003700">
    <property type="term" value="F:DNA-binding transcription factor activity"/>
    <property type="evidence" value="ECO:0007669"/>
    <property type="project" value="InterPro"/>
</dbReference>
<sequence>MSIENLKVFVTVAEQQHFSRAAEVLHLSQPGVSSHIRNLENEFGAKLLHRSPKQVKLTEAGTVLYKQAKQILAYYEEARQRIQQLQQQVTGTLHVGASFTIGEYVLPRLLAEYVDLYPMVDVQVQIGNTEEIVRGVRSHQLDIGLVEGQIPFADMATEPFMQDEMVVVSPVGHTLTQAARKRSRPSIAAEALHDQVWIVREAGSGTRDYSDRLLQKLGLRVKRMFVFGSSQGVKEAVMAGLGIAVLSRWVVRKELAAGELAELRLEGRHEARTFSIVRSREAVESMAAAMFLHKVKETGSADPTVG</sequence>
<keyword evidence="5" id="KW-0175">Coiled coil</keyword>
<keyword evidence="2" id="KW-0805">Transcription regulation</keyword>
<dbReference type="Gene3D" id="3.40.190.290">
    <property type="match status" value="1"/>
</dbReference>
<dbReference type="FunFam" id="1.10.10.10:FF:000001">
    <property type="entry name" value="LysR family transcriptional regulator"/>
    <property type="match status" value="1"/>
</dbReference>
<dbReference type="Proteomes" id="UP000215509">
    <property type="component" value="Unassembled WGS sequence"/>
</dbReference>
<evidence type="ECO:0000259" key="6">
    <source>
        <dbReference type="PROSITE" id="PS50931"/>
    </source>
</evidence>
<keyword evidence="8" id="KW-1185">Reference proteome</keyword>
<gene>
    <name evidence="7" type="ORF">CF651_17555</name>
</gene>
<accession>A0A229UNU7</accession>
<evidence type="ECO:0000256" key="4">
    <source>
        <dbReference type="ARBA" id="ARBA00023163"/>
    </source>
</evidence>
<feature type="domain" description="HTH lysR-type" evidence="6">
    <location>
        <begin position="1"/>
        <end position="58"/>
    </location>
</feature>
<dbReference type="InterPro" id="IPR005119">
    <property type="entry name" value="LysR_subst-bd"/>
</dbReference>
<dbReference type="InterPro" id="IPR036390">
    <property type="entry name" value="WH_DNA-bd_sf"/>
</dbReference>
<dbReference type="Pfam" id="PF00126">
    <property type="entry name" value="HTH_1"/>
    <property type="match status" value="1"/>
</dbReference>
<evidence type="ECO:0000256" key="5">
    <source>
        <dbReference type="SAM" id="Coils"/>
    </source>
</evidence>
<dbReference type="InterPro" id="IPR000847">
    <property type="entry name" value="LysR_HTH_N"/>
</dbReference>
<reference evidence="7 8" key="1">
    <citation type="submission" date="2017-07" db="EMBL/GenBank/DDBJ databases">
        <title>Genome sequencing and assembly of Paenibacillus rigui.</title>
        <authorList>
            <person name="Mayilraj S."/>
        </authorList>
    </citation>
    <scope>NUCLEOTIDE SEQUENCE [LARGE SCALE GENOMIC DNA]</scope>
    <source>
        <strain evidence="7 8">JCM 16352</strain>
    </source>
</reference>
<dbReference type="EMBL" id="NMQW01000024">
    <property type="protein sequence ID" value="OXM85023.1"/>
    <property type="molecule type" value="Genomic_DNA"/>
</dbReference>
<proteinExistence type="inferred from homology"/>
<dbReference type="SUPFAM" id="SSF46785">
    <property type="entry name" value="Winged helix' DNA-binding domain"/>
    <property type="match status" value="1"/>
</dbReference>
<dbReference type="InterPro" id="IPR036388">
    <property type="entry name" value="WH-like_DNA-bd_sf"/>
</dbReference>
<evidence type="ECO:0000313" key="7">
    <source>
        <dbReference type="EMBL" id="OXM85023.1"/>
    </source>
</evidence>
<protein>
    <submittedName>
        <fullName evidence="7">LysR family transcriptional regulator</fullName>
    </submittedName>
</protein>
<dbReference type="SUPFAM" id="SSF53850">
    <property type="entry name" value="Periplasmic binding protein-like II"/>
    <property type="match status" value="1"/>
</dbReference>
<name>A0A229UNU7_9BACL</name>
<dbReference type="Pfam" id="PF03466">
    <property type="entry name" value="LysR_substrate"/>
    <property type="match status" value="1"/>
</dbReference>
<dbReference type="CDD" id="cd08420">
    <property type="entry name" value="PBP2_CysL_like"/>
    <property type="match status" value="1"/>
</dbReference>
<dbReference type="PANTHER" id="PTHR30126">
    <property type="entry name" value="HTH-TYPE TRANSCRIPTIONAL REGULATOR"/>
    <property type="match status" value="1"/>
</dbReference>
<dbReference type="PROSITE" id="PS50931">
    <property type="entry name" value="HTH_LYSR"/>
    <property type="match status" value="1"/>
</dbReference>
<evidence type="ECO:0000313" key="8">
    <source>
        <dbReference type="Proteomes" id="UP000215509"/>
    </source>
</evidence>
<evidence type="ECO:0000256" key="1">
    <source>
        <dbReference type="ARBA" id="ARBA00009437"/>
    </source>
</evidence>
<organism evidence="7 8">
    <name type="scientific">Paenibacillus rigui</name>
    <dbReference type="NCBI Taxonomy" id="554312"/>
    <lineage>
        <taxon>Bacteria</taxon>
        <taxon>Bacillati</taxon>
        <taxon>Bacillota</taxon>
        <taxon>Bacilli</taxon>
        <taxon>Bacillales</taxon>
        <taxon>Paenibacillaceae</taxon>
        <taxon>Paenibacillus</taxon>
    </lineage>
</organism>
<keyword evidence="4" id="KW-0804">Transcription</keyword>
<dbReference type="Gene3D" id="1.10.10.10">
    <property type="entry name" value="Winged helix-like DNA-binding domain superfamily/Winged helix DNA-binding domain"/>
    <property type="match status" value="1"/>
</dbReference>
<dbReference type="AlphaFoldDB" id="A0A229UNU7"/>
<dbReference type="GO" id="GO:0000976">
    <property type="term" value="F:transcription cis-regulatory region binding"/>
    <property type="evidence" value="ECO:0007669"/>
    <property type="project" value="TreeGrafter"/>
</dbReference>
<dbReference type="RefSeq" id="WP_094016176.1">
    <property type="nucleotide sequence ID" value="NZ_NMQW01000024.1"/>
</dbReference>
<keyword evidence="3" id="KW-0238">DNA-binding</keyword>
<evidence type="ECO:0000256" key="2">
    <source>
        <dbReference type="ARBA" id="ARBA00023015"/>
    </source>
</evidence>
<evidence type="ECO:0000256" key="3">
    <source>
        <dbReference type="ARBA" id="ARBA00023125"/>
    </source>
</evidence>
<dbReference type="PRINTS" id="PR00039">
    <property type="entry name" value="HTHLYSR"/>
</dbReference>